<dbReference type="Pfam" id="PF00795">
    <property type="entry name" value="CN_hydrolase"/>
    <property type="match status" value="1"/>
</dbReference>
<dbReference type="Gene3D" id="3.60.110.10">
    <property type="entry name" value="Carbon-nitrogen hydrolase"/>
    <property type="match status" value="1"/>
</dbReference>
<evidence type="ECO:0000256" key="1">
    <source>
        <dbReference type="ARBA" id="ARBA00022801"/>
    </source>
</evidence>
<sequence>NRGRGLEALRQAAGQGAQLVCYAELAFTPFYPQQPATGGVAKLAETVPGPTTEAFASLAAELGVAVVLNLFERDGDRTYDCSPVIDAEGRLLGKTRMVHVPDYPCFHEKGYYGLGDLGVPVVDTAAGRIGVAICYDRHYPEIMRALALAGAEVVVIPQAGAIDEWPDGLFEAEMRVASFHNGFFTALCNRVGREAQLEFAGESFVCDPEGRVIARAGKGTEEVLLCDADLSLVSRSHARRLFIPDRRPELYSAWFT</sequence>
<feature type="domain" description="CN hydrolase" evidence="2">
    <location>
        <begin position="1"/>
        <end position="232"/>
    </location>
</feature>
<feature type="non-terminal residue" evidence="3">
    <location>
        <position position="1"/>
    </location>
</feature>
<dbReference type="SUPFAM" id="SSF56317">
    <property type="entry name" value="Carbon-nitrogen hydrolase"/>
    <property type="match status" value="1"/>
</dbReference>
<dbReference type="InterPro" id="IPR003010">
    <property type="entry name" value="C-N_Hydrolase"/>
</dbReference>
<name>X0W1F2_9ZZZZ</name>
<dbReference type="PROSITE" id="PS50263">
    <property type="entry name" value="CN_HYDROLASE"/>
    <property type="match status" value="1"/>
</dbReference>
<dbReference type="PANTHER" id="PTHR43674">
    <property type="entry name" value="NITRILASE C965.09-RELATED"/>
    <property type="match status" value="1"/>
</dbReference>
<protein>
    <recommendedName>
        <fullName evidence="2">CN hydrolase domain-containing protein</fullName>
    </recommendedName>
</protein>
<dbReference type="GO" id="GO:0016811">
    <property type="term" value="F:hydrolase activity, acting on carbon-nitrogen (but not peptide) bonds, in linear amides"/>
    <property type="evidence" value="ECO:0007669"/>
    <property type="project" value="TreeGrafter"/>
</dbReference>
<reference evidence="3" key="1">
    <citation type="journal article" date="2014" name="Front. Microbiol.">
        <title>High frequency of phylogenetically diverse reductive dehalogenase-homologous genes in deep subseafloor sedimentary metagenomes.</title>
        <authorList>
            <person name="Kawai M."/>
            <person name="Futagami T."/>
            <person name="Toyoda A."/>
            <person name="Takaki Y."/>
            <person name="Nishi S."/>
            <person name="Hori S."/>
            <person name="Arai W."/>
            <person name="Tsubouchi T."/>
            <person name="Morono Y."/>
            <person name="Uchiyama I."/>
            <person name="Ito T."/>
            <person name="Fujiyama A."/>
            <person name="Inagaki F."/>
            <person name="Takami H."/>
        </authorList>
    </citation>
    <scope>NUCLEOTIDE SEQUENCE</scope>
    <source>
        <strain evidence="3">Expedition CK06-06</strain>
    </source>
</reference>
<dbReference type="AlphaFoldDB" id="X0W1F2"/>
<dbReference type="PANTHER" id="PTHR43674:SF16">
    <property type="entry name" value="CARBON-NITROGEN FAMILY, PUTATIVE (AFU_ORTHOLOGUE AFUA_5G02350)-RELATED"/>
    <property type="match status" value="1"/>
</dbReference>
<evidence type="ECO:0000313" key="3">
    <source>
        <dbReference type="EMBL" id="GAG24619.1"/>
    </source>
</evidence>
<organism evidence="3">
    <name type="scientific">marine sediment metagenome</name>
    <dbReference type="NCBI Taxonomy" id="412755"/>
    <lineage>
        <taxon>unclassified sequences</taxon>
        <taxon>metagenomes</taxon>
        <taxon>ecological metagenomes</taxon>
    </lineage>
</organism>
<dbReference type="InterPro" id="IPR050345">
    <property type="entry name" value="Aliph_Amidase/BUP"/>
</dbReference>
<dbReference type="InterPro" id="IPR036526">
    <property type="entry name" value="C-N_Hydrolase_sf"/>
</dbReference>
<proteinExistence type="predicted"/>
<accession>X0W1F2</accession>
<dbReference type="EMBL" id="BARS01032009">
    <property type="protein sequence ID" value="GAG24619.1"/>
    <property type="molecule type" value="Genomic_DNA"/>
</dbReference>
<gene>
    <name evidence="3" type="ORF">S01H1_49736</name>
</gene>
<keyword evidence="1" id="KW-0378">Hydrolase</keyword>
<comment type="caution">
    <text evidence="3">The sequence shown here is derived from an EMBL/GenBank/DDBJ whole genome shotgun (WGS) entry which is preliminary data.</text>
</comment>
<evidence type="ECO:0000259" key="2">
    <source>
        <dbReference type="PROSITE" id="PS50263"/>
    </source>
</evidence>